<sequence length="85" mass="9709">MKEGPPVLPPWIEGFIDKTVQMLQNDMLKKKIQILILEPFLQYIIELVFPYVIIICVVFGIMFFMMISIIGLLVFRSSSAASLTS</sequence>
<keyword evidence="1" id="KW-0472">Membrane</keyword>
<keyword evidence="1" id="KW-0812">Transmembrane</keyword>
<evidence type="ECO:0000256" key="1">
    <source>
        <dbReference type="SAM" id="Phobius"/>
    </source>
</evidence>
<feature type="transmembrane region" description="Helical" evidence="1">
    <location>
        <begin position="48"/>
        <end position="75"/>
    </location>
</feature>
<reference evidence="2" key="1">
    <citation type="journal article" date="2020" name="Nature">
        <title>Giant virus diversity and host interactions through global metagenomics.</title>
        <authorList>
            <person name="Schulz F."/>
            <person name="Roux S."/>
            <person name="Paez-Espino D."/>
            <person name="Jungbluth S."/>
            <person name="Walsh D.A."/>
            <person name="Denef V.J."/>
            <person name="McMahon K.D."/>
            <person name="Konstantinidis K.T."/>
            <person name="Eloe-Fadrosh E.A."/>
            <person name="Kyrpides N.C."/>
            <person name="Woyke T."/>
        </authorList>
    </citation>
    <scope>NUCLEOTIDE SEQUENCE</scope>
    <source>
        <strain evidence="2">GVMAG-S-3300013006-138</strain>
    </source>
</reference>
<protein>
    <submittedName>
        <fullName evidence="2">Uncharacterized protein</fullName>
    </submittedName>
</protein>
<name>A0A6C0KNW8_9ZZZZ</name>
<proteinExistence type="predicted"/>
<accession>A0A6C0KNW8</accession>
<organism evidence="2">
    <name type="scientific">viral metagenome</name>
    <dbReference type="NCBI Taxonomy" id="1070528"/>
    <lineage>
        <taxon>unclassified sequences</taxon>
        <taxon>metagenomes</taxon>
        <taxon>organismal metagenomes</taxon>
    </lineage>
</organism>
<dbReference type="EMBL" id="MN740929">
    <property type="protein sequence ID" value="QHU18390.1"/>
    <property type="molecule type" value="Genomic_DNA"/>
</dbReference>
<dbReference type="AlphaFoldDB" id="A0A6C0KNW8"/>
<evidence type="ECO:0000313" key="2">
    <source>
        <dbReference type="EMBL" id="QHU18390.1"/>
    </source>
</evidence>
<keyword evidence="1" id="KW-1133">Transmembrane helix</keyword>